<keyword evidence="2" id="KW-1185">Reference proteome</keyword>
<evidence type="ECO:0000256" key="1">
    <source>
        <dbReference type="SAM" id="MobiDB-lite"/>
    </source>
</evidence>
<accession>A0A914YTC8</accession>
<sequence length="241" mass="26700">MFIAGHKAIYDAGGILSATSREELIENLQAEVEANQIIIRENVEKIDNGLDNFEKPQGGSTSKEEANLGKIEIADLKSLHLKDVRQFHAKRATLFSMSKHTAADLAAAPEPEEDNEAGLQEYVQTYAADPATMRPCFSYSLVSALAWTGCHEAHCRKDLDEEEEEVKEGDEVDVDDGDVEKEGGRPPMNLVSAAAINYRCKLVGSYLYCIYPETRVLFLSVSSPLFANVIFRCFLFTLSTQ</sequence>
<evidence type="ECO:0000313" key="2">
    <source>
        <dbReference type="Proteomes" id="UP000887577"/>
    </source>
</evidence>
<feature type="compositionally biased region" description="Acidic residues" evidence="1">
    <location>
        <begin position="161"/>
        <end position="179"/>
    </location>
</feature>
<dbReference type="WBParaSite" id="PSU_v2.g3417.t1">
    <property type="protein sequence ID" value="PSU_v2.g3417.t1"/>
    <property type="gene ID" value="PSU_v2.g3417"/>
</dbReference>
<dbReference type="Proteomes" id="UP000887577">
    <property type="component" value="Unplaced"/>
</dbReference>
<dbReference type="AlphaFoldDB" id="A0A914YTC8"/>
<proteinExistence type="predicted"/>
<name>A0A914YTC8_9BILA</name>
<feature type="region of interest" description="Disordered" evidence="1">
    <location>
        <begin position="161"/>
        <end position="184"/>
    </location>
</feature>
<reference evidence="3" key="1">
    <citation type="submission" date="2022-11" db="UniProtKB">
        <authorList>
            <consortium name="WormBaseParasite"/>
        </authorList>
    </citation>
    <scope>IDENTIFICATION</scope>
</reference>
<protein>
    <submittedName>
        <fullName evidence="3">Uncharacterized protein</fullName>
    </submittedName>
</protein>
<organism evidence="2 3">
    <name type="scientific">Panagrolaimus superbus</name>
    <dbReference type="NCBI Taxonomy" id="310955"/>
    <lineage>
        <taxon>Eukaryota</taxon>
        <taxon>Metazoa</taxon>
        <taxon>Ecdysozoa</taxon>
        <taxon>Nematoda</taxon>
        <taxon>Chromadorea</taxon>
        <taxon>Rhabditida</taxon>
        <taxon>Tylenchina</taxon>
        <taxon>Panagrolaimomorpha</taxon>
        <taxon>Panagrolaimoidea</taxon>
        <taxon>Panagrolaimidae</taxon>
        <taxon>Panagrolaimus</taxon>
    </lineage>
</organism>
<evidence type="ECO:0000313" key="3">
    <source>
        <dbReference type="WBParaSite" id="PSU_v2.g3417.t1"/>
    </source>
</evidence>